<dbReference type="Proteomes" id="UP000292957">
    <property type="component" value="Unassembled WGS sequence"/>
</dbReference>
<sequence length="82" mass="8808">MGGEAAEPWRGFVARLLGDALWCLWSLALCVCAGVGLVSVCRVLMFPRCVSPSSPCSVPICIYPSSNTSSHVLSIRDRSCYV</sequence>
<name>A0A4Q9PSC2_9APHY</name>
<evidence type="ECO:0000313" key="3">
    <source>
        <dbReference type="EMBL" id="TBU57255.1"/>
    </source>
</evidence>
<dbReference type="EMBL" id="ML143504">
    <property type="protein sequence ID" value="TBU23464.1"/>
    <property type="molecule type" value="Genomic_DNA"/>
</dbReference>
<accession>A0A4Q9PSC2</accession>
<feature type="transmembrane region" description="Helical" evidence="1">
    <location>
        <begin position="24"/>
        <end position="45"/>
    </location>
</feature>
<proteinExistence type="predicted"/>
<keyword evidence="1" id="KW-0812">Transmembrane</keyword>
<dbReference type="AlphaFoldDB" id="A0A4Q9PSC2"/>
<protein>
    <submittedName>
        <fullName evidence="3">Uncharacterized protein</fullName>
    </submittedName>
</protein>
<reference evidence="3 4" key="1">
    <citation type="submission" date="2019-01" db="EMBL/GenBank/DDBJ databases">
        <title>Draft genome sequences of three monokaryotic isolates of the white-rot basidiomycete fungus Dichomitus squalens.</title>
        <authorList>
            <consortium name="DOE Joint Genome Institute"/>
            <person name="Lopez S.C."/>
            <person name="Andreopoulos B."/>
            <person name="Pangilinan J."/>
            <person name="Lipzen A."/>
            <person name="Riley R."/>
            <person name="Ahrendt S."/>
            <person name="Ng V."/>
            <person name="Barry K."/>
            <person name="Daum C."/>
            <person name="Grigoriev I.V."/>
            <person name="Hilden K.S."/>
            <person name="Makela M.R."/>
            <person name="de Vries R.P."/>
        </authorList>
    </citation>
    <scope>NUCLEOTIDE SEQUENCE [LARGE SCALE GENOMIC DNA]</scope>
    <source>
        <strain evidence="3 4">CBS 464.89</strain>
        <strain evidence="2">OM18370.1</strain>
    </source>
</reference>
<keyword evidence="1" id="KW-0472">Membrane</keyword>
<keyword evidence="1" id="KW-1133">Transmembrane helix</keyword>
<evidence type="ECO:0000313" key="2">
    <source>
        <dbReference type="EMBL" id="TBU23464.1"/>
    </source>
</evidence>
<evidence type="ECO:0000256" key="1">
    <source>
        <dbReference type="SAM" id="Phobius"/>
    </source>
</evidence>
<organism evidence="3 4">
    <name type="scientific">Dichomitus squalens</name>
    <dbReference type="NCBI Taxonomy" id="114155"/>
    <lineage>
        <taxon>Eukaryota</taxon>
        <taxon>Fungi</taxon>
        <taxon>Dikarya</taxon>
        <taxon>Basidiomycota</taxon>
        <taxon>Agaricomycotina</taxon>
        <taxon>Agaricomycetes</taxon>
        <taxon>Polyporales</taxon>
        <taxon>Polyporaceae</taxon>
        <taxon>Dichomitus</taxon>
    </lineage>
</organism>
<dbReference type="Proteomes" id="UP000292082">
    <property type="component" value="Unassembled WGS sequence"/>
</dbReference>
<dbReference type="EMBL" id="ML145139">
    <property type="protein sequence ID" value="TBU57255.1"/>
    <property type="molecule type" value="Genomic_DNA"/>
</dbReference>
<gene>
    <name evidence="3" type="ORF">BD310DRAFT_929639</name>
    <name evidence="2" type="ORF">BD311DRAFT_768413</name>
</gene>
<evidence type="ECO:0000313" key="4">
    <source>
        <dbReference type="Proteomes" id="UP000292082"/>
    </source>
</evidence>
<keyword evidence="4" id="KW-1185">Reference proteome</keyword>